<dbReference type="GO" id="GO:0004386">
    <property type="term" value="F:helicase activity"/>
    <property type="evidence" value="ECO:0007669"/>
    <property type="project" value="UniProtKB-KW"/>
</dbReference>
<feature type="domain" description="Helicase C-terminal" evidence="2">
    <location>
        <begin position="52"/>
        <end position="189"/>
    </location>
</feature>
<reference evidence="3 4" key="1">
    <citation type="submission" date="2019-09" db="EMBL/GenBank/DDBJ databases">
        <authorList>
            <person name="Ou C."/>
        </authorList>
    </citation>
    <scope>NUCLEOTIDE SEQUENCE [LARGE SCALE GENOMIC DNA]</scope>
    <source>
        <strain evidence="3">S2</strain>
        <tissue evidence="3">Leaf</tissue>
    </source>
</reference>
<gene>
    <name evidence="3" type="ORF">D8674_008988</name>
</gene>
<protein>
    <submittedName>
        <fullName evidence="3">DEAD-box ATP-dependent RNA helicase 37-like</fullName>
    </submittedName>
</protein>
<keyword evidence="1" id="KW-0694">RNA-binding</keyword>
<organism evidence="3 4">
    <name type="scientific">Pyrus ussuriensis x Pyrus communis</name>
    <dbReference type="NCBI Taxonomy" id="2448454"/>
    <lineage>
        <taxon>Eukaryota</taxon>
        <taxon>Viridiplantae</taxon>
        <taxon>Streptophyta</taxon>
        <taxon>Embryophyta</taxon>
        <taxon>Tracheophyta</taxon>
        <taxon>Spermatophyta</taxon>
        <taxon>Magnoliopsida</taxon>
        <taxon>eudicotyledons</taxon>
        <taxon>Gunneridae</taxon>
        <taxon>Pentapetalae</taxon>
        <taxon>rosids</taxon>
        <taxon>fabids</taxon>
        <taxon>Rosales</taxon>
        <taxon>Rosaceae</taxon>
        <taxon>Amygdaloideae</taxon>
        <taxon>Maleae</taxon>
        <taxon>Pyrus</taxon>
    </lineage>
</organism>
<dbReference type="GO" id="GO:0003723">
    <property type="term" value="F:RNA binding"/>
    <property type="evidence" value="ECO:0007669"/>
    <property type="project" value="UniProtKB-KW"/>
</dbReference>
<dbReference type="SUPFAM" id="SSF52540">
    <property type="entry name" value="P-loop containing nucleoside triphosphate hydrolases"/>
    <property type="match status" value="1"/>
</dbReference>
<keyword evidence="3" id="KW-0067">ATP-binding</keyword>
<keyword evidence="4" id="KW-1185">Reference proteome</keyword>
<dbReference type="PANTHER" id="PTHR47958">
    <property type="entry name" value="ATP-DEPENDENT RNA HELICASE DBP3"/>
    <property type="match status" value="1"/>
</dbReference>
<dbReference type="SMART" id="SM00490">
    <property type="entry name" value="HELICc"/>
    <property type="match status" value="1"/>
</dbReference>
<evidence type="ECO:0000313" key="4">
    <source>
        <dbReference type="Proteomes" id="UP000327157"/>
    </source>
</evidence>
<dbReference type="AlphaFoldDB" id="A0A5N5HUX8"/>
<dbReference type="InterPro" id="IPR001650">
    <property type="entry name" value="Helicase_C-like"/>
</dbReference>
<reference evidence="3 4" key="3">
    <citation type="submission" date="2019-11" db="EMBL/GenBank/DDBJ databases">
        <title>A de novo genome assembly of a pear dwarfing rootstock.</title>
        <authorList>
            <person name="Wang F."/>
            <person name="Wang J."/>
            <person name="Li S."/>
            <person name="Zhang Y."/>
            <person name="Fang M."/>
            <person name="Ma L."/>
            <person name="Zhao Y."/>
            <person name="Jiang S."/>
        </authorList>
    </citation>
    <scope>NUCLEOTIDE SEQUENCE [LARGE SCALE GENOMIC DNA]</scope>
    <source>
        <strain evidence="3">S2</strain>
        <tissue evidence="3">Leaf</tissue>
    </source>
</reference>
<evidence type="ECO:0000259" key="2">
    <source>
        <dbReference type="PROSITE" id="PS51194"/>
    </source>
</evidence>
<reference evidence="4" key="2">
    <citation type="submission" date="2019-10" db="EMBL/GenBank/DDBJ databases">
        <title>A de novo genome assembly of a pear dwarfing rootstock.</title>
        <authorList>
            <person name="Wang F."/>
            <person name="Wang J."/>
            <person name="Li S."/>
            <person name="Zhang Y."/>
            <person name="Fang M."/>
            <person name="Ma L."/>
            <person name="Zhao Y."/>
            <person name="Jiang S."/>
        </authorList>
    </citation>
    <scope>NUCLEOTIDE SEQUENCE [LARGE SCALE GENOMIC DNA]</scope>
</reference>
<dbReference type="Proteomes" id="UP000327157">
    <property type="component" value="Chromosome 12"/>
</dbReference>
<keyword evidence="3" id="KW-0347">Helicase</keyword>
<comment type="caution">
    <text evidence="3">The sequence shown here is derived from an EMBL/GenBank/DDBJ whole genome shotgun (WGS) entry which is preliminary data.</text>
</comment>
<keyword evidence="3" id="KW-0547">Nucleotide-binding</keyword>
<dbReference type="PROSITE" id="PS51194">
    <property type="entry name" value="HELICASE_CTER"/>
    <property type="match status" value="1"/>
</dbReference>
<dbReference type="InterPro" id="IPR027417">
    <property type="entry name" value="P-loop_NTPase"/>
</dbReference>
<dbReference type="OrthoDB" id="196131at2759"/>
<name>A0A5N5HUX8_9ROSA</name>
<accession>A0A5N5HUX8</accession>
<dbReference type="Gene3D" id="3.40.50.300">
    <property type="entry name" value="P-loop containing nucleotide triphosphate hydrolases"/>
    <property type="match status" value="2"/>
</dbReference>
<dbReference type="EMBL" id="SMOL01000143">
    <property type="protein sequence ID" value="KAB2631469.1"/>
    <property type="molecule type" value="Genomic_DNA"/>
</dbReference>
<evidence type="ECO:0000256" key="1">
    <source>
        <dbReference type="ARBA" id="ARBA00022884"/>
    </source>
</evidence>
<sequence>MLFSATFPKEIQRLASDFLSNYIFLAVGRVGSSTDLIVQRVEFVHESDKRSHLMDLLHAQRENGAHGKQSLTLVFVETKKGADALEHWLCMNGFPATTIHGDRTQQEREHALRSFKSGNTPILVATDVAARGLDIPHVAHVNGYSFNSLIRDLLAAIKIQNLQVLKRITTLWKCVIFFYIIKGMQKHLS</sequence>
<keyword evidence="3" id="KW-0378">Hydrolase</keyword>
<dbReference type="CDD" id="cd18787">
    <property type="entry name" value="SF2_C_DEAD"/>
    <property type="match status" value="1"/>
</dbReference>
<evidence type="ECO:0000313" key="3">
    <source>
        <dbReference type="EMBL" id="KAB2631469.1"/>
    </source>
</evidence>
<proteinExistence type="predicted"/>
<dbReference type="Pfam" id="PF00271">
    <property type="entry name" value="Helicase_C"/>
    <property type="match status" value="1"/>
</dbReference>